<feature type="domain" description="Pectinesterase catalytic" evidence="6">
    <location>
        <begin position="162"/>
        <end position="327"/>
    </location>
</feature>
<comment type="similarity">
    <text evidence="1">Belongs to the pectinesterase family.</text>
</comment>
<dbReference type="Proteomes" id="UP001057134">
    <property type="component" value="Chromosome"/>
</dbReference>
<dbReference type="PANTHER" id="PTHR31321:SF57">
    <property type="entry name" value="PECTINESTERASE 53-RELATED"/>
    <property type="match status" value="1"/>
</dbReference>
<evidence type="ECO:0000256" key="4">
    <source>
        <dbReference type="PROSITE-ProRule" id="PRU10040"/>
    </source>
</evidence>
<dbReference type="Gene3D" id="2.160.20.10">
    <property type="entry name" value="Single-stranded right-handed beta-helix, Pectin lyase-like"/>
    <property type="match status" value="1"/>
</dbReference>
<proteinExistence type="inferred from homology"/>
<evidence type="ECO:0000256" key="5">
    <source>
        <dbReference type="RuleBase" id="RU000589"/>
    </source>
</evidence>
<comment type="catalytic activity">
    <reaction evidence="5">
        <text>[(1-&gt;4)-alpha-D-galacturonosyl methyl ester](n) + n H2O = [(1-&gt;4)-alpha-D-galacturonosyl](n) + n methanol + n H(+)</text>
        <dbReference type="Rhea" id="RHEA:22380"/>
        <dbReference type="Rhea" id="RHEA-COMP:14570"/>
        <dbReference type="Rhea" id="RHEA-COMP:14573"/>
        <dbReference type="ChEBI" id="CHEBI:15377"/>
        <dbReference type="ChEBI" id="CHEBI:15378"/>
        <dbReference type="ChEBI" id="CHEBI:17790"/>
        <dbReference type="ChEBI" id="CHEBI:140522"/>
        <dbReference type="ChEBI" id="CHEBI:140523"/>
        <dbReference type="EC" id="3.1.1.11"/>
    </reaction>
</comment>
<evidence type="ECO:0000256" key="2">
    <source>
        <dbReference type="ARBA" id="ARBA00022801"/>
    </source>
</evidence>
<reference evidence="7" key="2">
    <citation type="journal article" date="2021" name="J Anim Sci Technol">
        <title>Complete genome sequence of Paenibacillus konkukensis sp. nov. SK3146 as a potential probiotic strain.</title>
        <authorList>
            <person name="Jung H.I."/>
            <person name="Park S."/>
            <person name="Niu K.M."/>
            <person name="Lee S.W."/>
            <person name="Kothari D."/>
            <person name="Yi K.J."/>
            <person name="Kim S.K."/>
        </authorList>
    </citation>
    <scope>NUCLEOTIDE SEQUENCE</scope>
    <source>
        <strain evidence="7">SK3146</strain>
    </source>
</reference>
<dbReference type="EC" id="3.1.1.11" evidence="5"/>
<dbReference type="InterPro" id="IPR000070">
    <property type="entry name" value="Pectinesterase_cat"/>
</dbReference>
<comment type="pathway">
    <text evidence="5">Glycan metabolism; pectin degradation; 2-dehydro-3-deoxy-D-gluconate from pectin: step 1/5.</text>
</comment>
<dbReference type="PROSITE" id="PS00503">
    <property type="entry name" value="PECTINESTERASE_2"/>
    <property type="match status" value="1"/>
</dbReference>
<accession>A0ABY4RR79</accession>
<protein>
    <recommendedName>
        <fullName evidence="5">Pectinesterase</fullName>
        <ecNumber evidence="5">3.1.1.11</ecNumber>
    </recommendedName>
</protein>
<evidence type="ECO:0000259" key="6">
    <source>
        <dbReference type="Pfam" id="PF01095"/>
    </source>
</evidence>
<evidence type="ECO:0000313" key="7">
    <source>
        <dbReference type="EMBL" id="UQZ84214.1"/>
    </source>
</evidence>
<evidence type="ECO:0000313" key="8">
    <source>
        <dbReference type="Proteomes" id="UP001057134"/>
    </source>
</evidence>
<reference evidence="7" key="1">
    <citation type="submission" date="2018-02" db="EMBL/GenBank/DDBJ databases">
        <authorList>
            <person name="Kim S.-K."/>
            <person name="Jung H.-I."/>
            <person name="Lee S.-W."/>
        </authorList>
    </citation>
    <scope>NUCLEOTIDE SEQUENCE</scope>
    <source>
        <strain evidence="7">SK3146</strain>
    </source>
</reference>
<keyword evidence="8" id="KW-1185">Reference proteome</keyword>
<keyword evidence="3 5" id="KW-0063">Aspartyl esterase</keyword>
<dbReference type="SUPFAM" id="SSF51126">
    <property type="entry name" value="Pectin lyase-like"/>
    <property type="match status" value="1"/>
</dbReference>
<dbReference type="InterPro" id="IPR033131">
    <property type="entry name" value="Pectinesterase_Asp_AS"/>
</dbReference>
<dbReference type="Pfam" id="PF01095">
    <property type="entry name" value="Pectinesterase"/>
    <property type="match status" value="2"/>
</dbReference>
<keyword evidence="2 5" id="KW-0378">Hydrolase</keyword>
<name>A0ABY4RR79_9BACL</name>
<feature type="active site" evidence="4">
    <location>
        <position position="178"/>
    </location>
</feature>
<dbReference type="EMBL" id="CP027059">
    <property type="protein sequence ID" value="UQZ84214.1"/>
    <property type="molecule type" value="Genomic_DNA"/>
</dbReference>
<dbReference type="PANTHER" id="PTHR31321">
    <property type="entry name" value="ACYL-COA THIOESTER HYDROLASE YBHC-RELATED"/>
    <property type="match status" value="1"/>
</dbReference>
<dbReference type="RefSeq" id="WP_249860000.1">
    <property type="nucleotide sequence ID" value="NZ_CP027059.1"/>
</dbReference>
<dbReference type="GO" id="GO:0030599">
    <property type="term" value="F:pectinesterase activity"/>
    <property type="evidence" value="ECO:0007669"/>
    <property type="project" value="UniProtKB-EC"/>
</dbReference>
<evidence type="ECO:0000256" key="1">
    <source>
        <dbReference type="ARBA" id="ARBA00008891"/>
    </source>
</evidence>
<sequence>MIIVAADGSGNFCTVQEAVDHIPDNNKERVVISIKNGVYKEKLHIEKPLISLIGESAEHTIITFDDYAKKTFPNGEVYETFHSYSVFIGADDFTAERLTFSNSAGRGELVGQAVAAYVDADRVSFADCRFLGYQDTLFTGPLPPAPMKRGRFGGPREGMPRRHGRHYYRRCYIEGDVDFIFGSATAVFHDCEIFSKGRRFGGEDASGEFPSNRIHGWLTAPSTPEDVHYGYVFHGCRLTGDAPPRSVYLSRPWRNYAKAAFLNCWMGEHIAAAGWDNWNKPESEATTVFCEYDNRGPGAAAQERAAWSSLLTAEEAEAYAISKVLAGSDGWDPAVS</sequence>
<gene>
    <name evidence="7" type="primary">pemA_3</name>
    <name evidence="7" type="ORF">SK3146_03447</name>
</gene>
<evidence type="ECO:0000256" key="3">
    <source>
        <dbReference type="ARBA" id="ARBA00023085"/>
    </source>
</evidence>
<dbReference type="InterPro" id="IPR012334">
    <property type="entry name" value="Pectin_lyas_fold"/>
</dbReference>
<dbReference type="InterPro" id="IPR011050">
    <property type="entry name" value="Pectin_lyase_fold/virulence"/>
</dbReference>
<organism evidence="7 8">
    <name type="scientific">Paenibacillus konkukensis</name>
    <dbReference type="NCBI Taxonomy" id="2020716"/>
    <lineage>
        <taxon>Bacteria</taxon>
        <taxon>Bacillati</taxon>
        <taxon>Bacillota</taxon>
        <taxon>Bacilli</taxon>
        <taxon>Bacillales</taxon>
        <taxon>Paenibacillaceae</taxon>
        <taxon>Paenibacillus</taxon>
    </lineage>
</organism>
<feature type="domain" description="Pectinesterase catalytic" evidence="6">
    <location>
        <begin position="2"/>
        <end position="139"/>
    </location>
</feature>